<keyword evidence="3 8" id="KW-0418">Kinase</keyword>
<evidence type="ECO:0000256" key="2">
    <source>
        <dbReference type="ARBA" id="ARBA00022741"/>
    </source>
</evidence>
<evidence type="ECO:0000313" key="9">
    <source>
        <dbReference type="Proteomes" id="UP000254209"/>
    </source>
</evidence>
<dbReference type="GO" id="GO:0004788">
    <property type="term" value="F:thiamine diphosphokinase activity"/>
    <property type="evidence" value="ECO:0007669"/>
    <property type="project" value="UniProtKB-UniRule"/>
</dbReference>
<dbReference type="InterPro" id="IPR036759">
    <property type="entry name" value="TPK_catalytic_sf"/>
</dbReference>
<name>A0A376BUE5_9NEIS</name>
<dbReference type="InterPro" id="IPR007371">
    <property type="entry name" value="TPK_catalytic"/>
</dbReference>
<dbReference type="SUPFAM" id="SSF63999">
    <property type="entry name" value="Thiamin pyrophosphokinase, catalytic domain"/>
    <property type="match status" value="1"/>
</dbReference>
<feature type="region of interest" description="Disordered" evidence="6">
    <location>
        <begin position="1"/>
        <end position="29"/>
    </location>
</feature>
<dbReference type="GO" id="GO:0009229">
    <property type="term" value="P:thiamine diphosphate biosynthetic process"/>
    <property type="evidence" value="ECO:0007669"/>
    <property type="project" value="InterPro"/>
</dbReference>
<organism evidence="8 9">
    <name type="scientific">Alysiella crassa</name>
    <dbReference type="NCBI Taxonomy" id="153491"/>
    <lineage>
        <taxon>Bacteria</taxon>
        <taxon>Pseudomonadati</taxon>
        <taxon>Pseudomonadota</taxon>
        <taxon>Betaproteobacteria</taxon>
        <taxon>Neisseriales</taxon>
        <taxon>Neisseriaceae</taxon>
        <taxon>Alysiella</taxon>
    </lineage>
</organism>
<dbReference type="GO" id="GO:0005524">
    <property type="term" value="F:ATP binding"/>
    <property type="evidence" value="ECO:0007669"/>
    <property type="project" value="UniProtKB-KW"/>
</dbReference>
<dbReference type="InterPro" id="IPR007373">
    <property type="entry name" value="Thiamin_PyroPKinase_B1-bd"/>
</dbReference>
<dbReference type="InterPro" id="IPR053149">
    <property type="entry name" value="TPK"/>
</dbReference>
<dbReference type="SMART" id="SM00983">
    <property type="entry name" value="TPK_B1_binding"/>
    <property type="match status" value="1"/>
</dbReference>
<keyword evidence="2" id="KW-0547">Nucleotide-binding</keyword>
<reference evidence="8 9" key="1">
    <citation type="submission" date="2018-06" db="EMBL/GenBank/DDBJ databases">
        <authorList>
            <consortium name="Pathogen Informatics"/>
            <person name="Doyle S."/>
        </authorList>
    </citation>
    <scope>NUCLEOTIDE SEQUENCE [LARGE SCALE GENOMIC DNA]</scope>
    <source>
        <strain evidence="8 9">NCTC10283</strain>
    </source>
</reference>
<feature type="domain" description="Thiamin pyrophosphokinase thiamin-binding" evidence="7">
    <location>
        <begin position="178"/>
        <end position="242"/>
    </location>
</feature>
<evidence type="ECO:0000256" key="4">
    <source>
        <dbReference type="ARBA" id="ARBA00022840"/>
    </source>
</evidence>
<dbReference type="OrthoDB" id="7057856at2"/>
<dbReference type="RefSeq" id="WP_084693486.1">
    <property type="nucleotide sequence ID" value="NZ_CP091519.2"/>
</dbReference>
<dbReference type="InterPro" id="IPR006282">
    <property type="entry name" value="Thi_PPkinase"/>
</dbReference>
<evidence type="ECO:0000256" key="5">
    <source>
        <dbReference type="NCBIfam" id="TIGR01378"/>
    </source>
</evidence>
<dbReference type="Proteomes" id="UP000254209">
    <property type="component" value="Unassembled WGS sequence"/>
</dbReference>
<sequence>METNTYLRYSTSQPHPNPPPQAGEGTSFRQPESCCHVLKRATLVFCAGAPNPELSILNQGFDLLVGVDGGARVLATHGYAPDWAIGDFDSAPPPECRHILRLPPEKDDTDLEAALLHILPNYPVEQIEKIVILGALGGGRLDHLLANIWLAQQPRFAHYVEKFFFWEQGNTLKFYRAGCHHIRREWDKRYLSFIGLTALRGVSLRGVKYGVSEQDYPQPIALISNEFLDDEMGLYLGDGLVAAIQSRDLI</sequence>
<accession>A0A376BUE5</accession>
<gene>
    <name evidence="8" type="primary">thiN</name>
    <name evidence="8" type="ORF">NCTC10283_02017</name>
</gene>
<dbReference type="CDD" id="cd07995">
    <property type="entry name" value="TPK"/>
    <property type="match status" value="1"/>
</dbReference>
<evidence type="ECO:0000313" key="8">
    <source>
        <dbReference type="EMBL" id="SSY80458.1"/>
    </source>
</evidence>
<evidence type="ECO:0000256" key="3">
    <source>
        <dbReference type="ARBA" id="ARBA00022777"/>
    </source>
</evidence>
<dbReference type="STRING" id="1120980.GCA_000745955_00717"/>
<dbReference type="GO" id="GO:0030975">
    <property type="term" value="F:thiamine binding"/>
    <property type="evidence" value="ECO:0007669"/>
    <property type="project" value="InterPro"/>
</dbReference>
<evidence type="ECO:0000256" key="1">
    <source>
        <dbReference type="ARBA" id="ARBA00022679"/>
    </source>
</evidence>
<dbReference type="EMBL" id="UFSO01000003">
    <property type="protein sequence ID" value="SSY80458.1"/>
    <property type="molecule type" value="Genomic_DNA"/>
</dbReference>
<dbReference type="AlphaFoldDB" id="A0A376BUE5"/>
<dbReference type="PANTHER" id="PTHR41299:SF1">
    <property type="entry name" value="THIAMINE PYROPHOSPHOKINASE"/>
    <property type="match status" value="1"/>
</dbReference>
<dbReference type="GO" id="GO:0016301">
    <property type="term" value="F:kinase activity"/>
    <property type="evidence" value="ECO:0007669"/>
    <property type="project" value="UniProtKB-KW"/>
</dbReference>
<evidence type="ECO:0000256" key="6">
    <source>
        <dbReference type="SAM" id="MobiDB-lite"/>
    </source>
</evidence>
<dbReference type="NCBIfam" id="TIGR01378">
    <property type="entry name" value="thi_PPkinase"/>
    <property type="match status" value="1"/>
</dbReference>
<evidence type="ECO:0000259" key="7">
    <source>
        <dbReference type="SMART" id="SM00983"/>
    </source>
</evidence>
<protein>
    <recommendedName>
        <fullName evidence="5">Thiamine diphosphokinase</fullName>
        <ecNumber evidence="5">2.7.6.2</ecNumber>
    </recommendedName>
</protein>
<dbReference type="EC" id="2.7.6.2" evidence="5"/>
<dbReference type="Pfam" id="PF04263">
    <property type="entry name" value="TPK_catalytic"/>
    <property type="match status" value="1"/>
</dbReference>
<proteinExistence type="predicted"/>
<dbReference type="Gene3D" id="3.40.50.10240">
    <property type="entry name" value="Thiamin pyrophosphokinase, catalytic domain"/>
    <property type="match status" value="1"/>
</dbReference>
<keyword evidence="4" id="KW-0067">ATP-binding</keyword>
<keyword evidence="1 8" id="KW-0808">Transferase</keyword>
<dbReference type="GO" id="GO:0006772">
    <property type="term" value="P:thiamine metabolic process"/>
    <property type="evidence" value="ECO:0007669"/>
    <property type="project" value="UniProtKB-UniRule"/>
</dbReference>
<dbReference type="Pfam" id="PF04265">
    <property type="entry name" value="TPK_B1_binding"/>
    <property type="match status" value="1"/>
</dbReference>
<feature type="compositionally biased region" description="Polar residues" evidence="6">
    <location>
        <begin position="1"/>
        <end position="14"/>
    </location>
</feature>
<dbReference type="PANTHER" id="PTHR41299">
    <property type="entry name" value="THIAMINE PYROPHOSPHOKINASE"/>
    <property type="match status" value="1"/>
</dbReference>
<keyword evidence="9" id="KW-1185">Reference proteome</keyword>